<accession>A0ABT1MD17</accession>
<dbReference type="RefSeq" id="WP_255025027.1">
    <property type="nucleotide sequence ID" value="NZ_JANDHW010000001.1"/>
</dbReference>
<evidence type="ECO:0000313" key="1">
    <source>
        <dbReference type="EMBL" id="MCP9610525.1"/>
    </source>
</evidence>
<protein>
    <submittedName>
        <fullName evidence="1">HmuY family protein</fullName>
    </submittedName>
</protein>
<dbReference type="Proteomes" id="UP001205603">
    <property type="component" value="Unassembled WGS sequence"/>
</dbReference>
<organism evidence="1 2">
    <name type="scientific">Coprobacter tertius</name>
    <dbReference type="NCBI Taxonomy" id="2944915"/>
    <lineage>
        <taxon>Bacteria</taxon>
        <taxon>Pseudomonadati</taxon>
        <taxon>Bacteroidota</taxon>
        <taxon>Bacteroidia</taxon>
        <taxon>Bacteroidales</taxon>
        <taxon>Barnesiellaceae</taxon>
        <taxon>Coprobacter</taxon>
    </lineage>
</organism>
<dbReference type="PROSITE" id="PS51257">
    <property type="entry name" value="PROKAR_LIPOPROTEIN"/>
    <property type="match status" value="1"/>
</dbReference>
<dbReference type="EMBL" id="JANDHW010000001">
    <property type="protein sequence ID" value="MCP9610525.1"/>
    <property type="molecule type" value="Genomic_DNA"/>
</dbReference>
<keyword evidence="2" id="KW-1185">Reference proteome</keyword>
<dbReference type="Pfam" id="PF14064">
    <property type="entry name" value="HmuY"/>
    <property type="match status" value="1"/>
</dbReference>
<sequence>MKKWIFIIFAVCLLSACNDDNDGSGDKVAIENMVTLPLADESKWTYFSFVKGSIVGYSAFDSEEEDRQWASRNDWDIAFCGERMKTNSGTSGKGNGGVIYHENVTYDEATEAPASGYSVDVETPLGQ</sequence>
<dbReference type="CDD" id="cd12105">
    <property type="entry name" value="HmuY"/>
    <property type="match status" value="1"/>
</dbReference>
<comment type="caution">
    <text evidence="1">The sequence shown here is derived from an EMBL/GenBank/DDBJ whole genome shotgun (WGS) entry which is preliminary data.</text>
</comment>
<proteinExistence type="predicted"/>
<reference evidence="1 2" key="1">
    <citation type="submission" date="2022-07" db="EMBL/GenBank/DDBJ databases">
        <title>Fecal culturing of patients with breast cancer.</title>
        <authorList>
            <person name="Teng N.M.Y."/>
            <person name="Kiu R."/>
            <person name="Evans R."/>
            <person name="Baker D.J."/>
            <person name="Zenner C."/>
            <person name="Robinson S.D."/>
            <person name="Hall L.J."/>
        </authorList>
    </citation>
    <scope>NUCLEOTIDE SEQUENCE [LARGE SCALE GENOMIC DNA]</scope>
    <source>
        <strain evidence="1 2">LH1063</strain>
    </source>
</reference>
<gene>
    <name evidence="1" type="ORF">NMU02_00260</name>
</gene>
<dbReference type="InterPro" id="IPR025921">
    <property type="entry name" value="HmuY"/>
</dbReference>
<name>A0ABT1MD17_9BACT</name>
<evidence type="ECO:0000313" key="2">
    <source>
        <dbReference type="Proteomes" id="UP001205603"/>
    </source>
</evidence>